<evidence type="ECO:0000313" key="2">
    <source>
        <dbReference type="EMBL" id="CAD7441078.1"/>
    </source>
</evidence>
<sequence>MQSSRGFGNHGYGKLRAMRLSRDVGYKVMKKCVKCRHGVKCLLVPVLVAVVLVPVILVGYSSSSSASKEP</sequence>
<organism evidence="2">
    <name type="scientific">Timema bartmani</name>
    <dbReference type="NCBI Taxonomy" id="61472"/>
    <lineage>
        <taxon>Eukaryota</taxon>
        <taxon>Metazoa</taxon>
        <taxon>Ecdysozoa</taxon>
        <taxon>Arthropoda</taxon>
        <taxon>Hexapoda</taxon>
        <taxon>Insecta</taxon>
        <taxon>Pterygota</taxon>
        <taxon>Neoptera</taxon>
        <taxon>Polyneoptera</taxon>
        <taxon>Phasmatodea</taxon>
        <taxon>Timematodea</taxon>
        <taxon>Timematoidea</taxon>
        <taxon>Timematidae</taxon>
        <taxon>Timema</taxon>
    </lineage>
</organism>
<protein>
    <submittedName>
        <fullName evidence="2">Uncharacterized protein</fullName>
    </submittedName>
</protein>
<dbReference type="EMBL" id="OD565192">
    <property type="protein sequence ID" value="CAD7441078.1"/>
    <property type="molecule type" value="Genomic_DNA"/>
</dbReference>
<proteinExistence type="predicted"/>
<keyword evidence="1" id="KW-1133">Transmembrane helix</keyword>
<reference evidence="2" key="1">
    <citation type="submission" date="2020-11" db="EMBL/GenBank/DDBJ databases">
        <authorList>
            <person name="Tran Van P."/>
        </authorList>
    </citation>
    <scope>NUCLEOTIDE SEQUENCE</scope>
</reference>
<accession>A0A7R9ETK7</accession>
<keyword evidence="1" id="KW-0472">Membrane</keyword>
<dbReference type="AlphaFoldDB" id="A0A7R9ETK7"/>
<feature type="transmembrane region" description="Helical" evidence="1">
    <location>
        <begin position="39"/>
        <end position="60"/>
    </location>
</feature>
<keyword evidence="1" id="KW-0812">Transmembrane</keyword>
<gene>
    <name evidence="2" type="ORF">TBIB3V08_LOCUS3552</name>
</gene>
<name>A0A7R9ETK7_9NEOP</name>
<evidence type="ECO:0000256" key="1">
    <source>
        <dbReference type="SAM" id="Phobius"/>
    </source>
</evidence>